<keyword evidence="3" id="KW-1185">Reference proteome</keyword>
<dbReference type="PROSITE" id="PS51257">
    <property type="entry name" value="PROKAR_LIPOPROTEIN"/>
    <property type="match status" value="1"/>
</dbReference>
<feature type="chain" id="PRO_5045760811" evidence="1">
    <location>
        <begin position="22"/>
        <end position="227"/>
    </location>
</feature>
<organism evidence="2 3">
    <name type="scientific">Polluticaenibacter yanchengensis</name>
    <dbReference type="NCBI Taxonomy" id="3014562"/>
    <lineage>
        <taxon>Bacteria</taxon>
        <taxon>Pseudomonadati</taxon>
        <taxon>Bacteroidota</taxon>
        <taxon>Chitinophagia</taxon>
        <taxon>Chitinophagales</taxon>
        <taxon>Chitinophagaceae</taxon>
        <taxon>Polluticaenibacter</taxon>
    </lineage>
</organism>
<dbReference type="EMBL" id="JAQGEF010000026">
    <property type="protein sequence ID" value="MDA3616275.1"/>
    <property type="molecule type" value="Genomic_DNA"/>
</dbReference>
<proteinExistence type="predicted"/>
<protein>
    <submittedName>
        <fullName evidence="2">Uncharacterized protein</fullName>
    </submittedName>
</protein>
<comment type="caution">
    <text evidence="2">The sequence shown here is derived from an EMBL/GenBank/DDBJ whole genome shotgun (WGS) entry which is preliminary data.</text>
</comment>
<dbReference type="RefSeq" id="WP_407032605.1">
    <property type="nucleotide sequence ID" value="NZ_JAQGEF010000026.1"/>
</dbReference>
<keyword evidence="1" id="KW-0732">Signal</keyword>
<feature type="signal peptide" evidence="1">
    <location>
        <begin position="1"/>
        <end position="21"/>
    </location>
</feature>
<accession>A0ABT4UNF5</accession>
<name>A0ABT4UNF5_9BACT</name>
<reference evidence="2 3" key="1">
    <citation type="submission" date="2022-12" db="EMBL/GenBank/DDBJ databases">
        <title>Chitinophagaceae gen. sp. nov., a new member of the family Chitinophagaceae, isolated from soil in a chemical factory.</title>
        <authorList>
            <person name="Ke Z."/>
        </authorList>
    </citation>
    <scope>NUCLEOTIDE SEQUENCE [LARGE SCALE GENOMIC DNA]</scope>
    <source>
        <strain evidence="2 3">LY-5</strain>
    </source>
</reference>
<gene>
    <name evidence="2" type="ORF">O3P16_15770</name>
</gene>
<evidence type="ECO:0000313" key="2">
    <source>
        <dbReference type="EMBL" id="MDA3616275.1"/>
    </source>
</evidence>
<sequence>MKKLALVFAAAALLFTSCSKDDDNGGGSSETINYLPLKAGNTWTYKVTNNKTSTSSSYTLTATSNTETYNGKSYTVFTSSVGSAKEYYNVSGKSYTQYGALSDLGANIELNYLAGNNNKGDKWSQKGLSAKVSGYDATFTINYEITDKLATTTVNSKTYNDVAVVKLTIADLKIAGATVAVTTQNIEMQIAKNVGKIKQKLNVVLALPIPDATINTELELTSSNITL</sequence>
<evidence type="ECO:0000313" key="3">
    <source>
        <dbReference type="Proteomes" id="UP001210231"/>
    </source>
</evidence>
<dbReference type="Proteomes" id="UP001210231">
    <property type="component" value="Unassembled WGS sequence"/>
</dbReference>
<evidence type="ECO:0000256" key="1">
    <source>
        <dbReference type="SAM" id="SignalP"/>
    </source>
</evidence>